<gene>
    <name evidence="6" type="ORF">LQ318_10115</name>
</gene>
<dbReference type="Gene3D" id="3.40.30.10">
    <property type="entry name" value="Glutaredoxin"/>
    <property type="match status" value="1"/>
</dbReference>
<name>A0ABT3PZH2_9BACT</name>
<dbReference type="SUPFAM" id="SSF52833">
    <property type="entry name" value="Thioredoxin-like"/>
    <property type="match status" value="1"/>
</dbReference>
<dbReference type="InterPro" id="IPR013766">
    <property type="entry name" value="Thioredoxin_domain"/>
</dbReference>
<feature type="domain" description="Thioredoxin" evidence="5">
    <location>
        <begin position="352"/>
        <end position="492"/>
    </location>
</feature>
<dbReference type="CDD" id="cd02966">
    <property type="entry name" value="TlpA_like_family"/>
    <property type="match status" value="1"/>
</dbReference>
<evidence type="ECO:0000313" key="7">
    <source>
        <dbReference type="Proteomes" id="UP001207337"/>
    </source>
</evidence>
<evidence type="ECO:0000256" key="1">
    <source>
        <dbReference type="ARBA" id="ARBA00004196"/>
    </source>
</evidence>
<keyword evidence="3" id="KW-1015">Disulfide bond</keyword>
<dbReference type="InterPro" id="IPR036249">
    <property type="entry name" value="Thioredoxin-like_sf"/>
</dbReference>
<dbReference type="PANTHER" id="PTHR42852:SF6">
    <property type="entry name" value="THIOL:DISULFIDE INTERCHANGE PROTEIN DSBE"/>
    <property type="match status" value="1"/>
</dbReference>
<dbReference type="RefSeq" id="WP_265789801.1">
    <property type="nucleotide sequence ID" value="NZ_BAABRS010000002.1"/>
</dbReference>
<accession>A0ABT3PZH2</accession>
<dbReference type="InterPro" id="IPR050553">
    <property type="entry name" value="Thioredoxin_ResA/DsbE_sf"/>
</dbReference>
<comment type="caution">
    <text evidence="6">The sequence shown here is derived from an EMBL/GenBank/DDBJ whole genome shotgun (WGS) entry which is preliminary data.</text>
</comment>
<keyword evidence="4" id="KW-0676">Redox-active center</keyword>
<comment type="subcellular location">
    <subcellularLocation>
        <location evidence="1">Cell envelope</location>
    </subcellularLocation>
</comment>
<evidence type="ECO:0000259" key="5">
    <source>
        <dbReference type="PROSITE" id="PS51352"/>
    </source>
</evidence>
<evidence type="ECO:0000313" key="6">
    <source>
        <dbReference type="EMBL" id="MCW9713260.1"/>
    </source>
</evidence>
<reference evidence="6 7" key="1">
    <citation type="submission" date="2021-11" db="EMBL/GenBank/DDBJ databases">
        <title>Aliifidinibius sp. nov., a new bacterium isolated from saline soil.</title>
        <authorList>
            <person name="Galisteo C."/>
            <person name="De La Haba R."/>
            <person name="Sanchez-Porro C."/>
            <person name="Ventosa A."/>
        </authorList>
    </citation>
    <scope>NUCLEOTIDE SEQUENCE [LARGE SCALE GENOMIC DNA]</scope>
    <source>
        <strain evidence="6 7">KACC 190600</strain>
    </source>
</reference>
<keyword evidence="2" id="KW-0201">Cytochrome c-type biogenesis</keyword>
<dbReference type="Proteomes" id="UP001207337">
    <property type="component" value="Unassembled WGS sequence"/>
</dbReference>
<dbReference type="EMBL" id="JAJNDC010000002">
    <property type="protein sequence ID" value="MCW9713260.1"/>
    <property type="molecule type" value="Genomic_DNA"/>
</dbReference>
<evidence type="ECO:0000256" key="2">
    <source>
        <dbReference type="ARBA" id="ARBA00022748"/>
    </source>
</evidence>
<dbReference type="InterPro" id="IPR000866">
    <property type="entry name" value="AhpC/TSA"/>
</dbReference>
<organism evidence="6 7">
    <name type="scientific">Fodinibius salicampi</name>
    <dbReference type="NCBI Taxonomy" id="1920655"/>
    <lineage>
        <taxon>Bacteria</taxon>
        <taxon>Pseudomonadati</taxon>
        <taxon>Balneolota</taxon>
        <taxon>Balneolia</taxon>
        <taxon>Balneolales</taxon>
        <taxon>Balneolaceae</taxon>
        <taxon>Fodinibius</taxon>
    </lineage>
</organism>
<dbReference type="PANTHER" id="PTHR42852">
    <property type="entry name" value="THIOL:DISULFIDE INTERCHANGE PROTEIN DSBE"/>
    <property type="match status" value="1"/>
</dbReference>
<sequence>MYIYAHVHITILLGLCTLLLIGCENNFENGNGKQSNNITSIEGVIDYVGSAEIYISKQPIHYKYADKITYPFEPDNNGNFQVDLPVDSTQLVRLFIDDQHYPLLVDPGNSLNLTIQRNQFPKSVEVKGYSEPWDSLYADYWNEEQQILSQIEKQLPAFREGESTQVTNLYQKRYKLAENYFKDTPLRPLYYRTVGEYLVKRLEDIRYRREQPEFAPDKERQAVIKEAKELHFFEFNTLHAQRAGIRDFTNAYANTFGVADSIEEEYGQSLMEYDIKRLGYETLDSARTAVLQHVEDRRAKAYARMHLVAERLGEMPLEIATPSYERFIEDYSSDYPRYTDFLKNFYEELKRVSPGQPAIPFTLPNSEEEIVEMKDFRGKYVLLDFWASWCIPCLDEFASMKKLYNTYSRDEFEIVAISIEEDSLRWRQAIQQFDNPWPQLYGGNGFQQSTFKSYRGGGIPFYILVDPEGTIIRYNDIRPSFNLPEVLDSLITKPNE</sequence>
<evidence type="ECO:0000256" key="4">
    <source>
        <dbReference type="ARBA" id="ARBA00023284"/>
    </source>
</evidence>
<proteinExistence type="predicted"/>
<dbReference type="Pfam" id="PF00578">
    <property type="entry name" value="AhpC-TSA"/>
    <property type="match status" value="1"/>
</dbReference>
<evidence type="ECO:0000256" key="3">
    <source>
        <dbReference type="ARBA" id="ARBA00023157"/>
    </source>
</evidence>
<dbReference type="PROSITE" id="PS51352">
    <property type="entry name" value="THIOREDOXIN_2"/>
    <property type="match status" value="1"/>
</dbReference>
<protein>
    <submittedName>
        <fullName evidence="6">TlpA family protein disulfide reductase</fullName>
    </submittedName>
</protein>
<keyword evidence="7" id="KW-1185">Reference proteome</keyword>